<dbReference type="AlphaFoldDB" id="A0A024TLQ2"/>
<dbReference type="Gene3D" id="3.90.1200.10">
    <property type="match status" value="1"/>
</dbReference>
<dbReference type="InterPro" id="IPR015897">
    <property type="entry name" value="CHK_kinase-like"/>
</dbReference>
<evidence type="ECO:0000259" key="1">
    <source>
        <dbReference type="SMART" id="SM00587"/>
    </source>
</evidence>
<dbReference type="EMBL" id="KI913982">
    <property type="protein sequence ID" value="ETV95095.1"/>
    <property type="molecule type" value="Genomic_DNA"/>
</dbReference>
<dbReference type="VEuPathDB" id="FungiDB:H310_11378"/>
<name>A0A024TLQ2_9STRA</name>
<dbReference type="GeneID" id="20088428"/>
<dbReference type="OrthoDB" id="411145at2759"/>
<dbReference type="SMART" id="SM00587">
    <property type="entry name" value="CHK"/>
    <property type="match status" value="1"/>
</dbReference>
<reference evidence="2" key="1">
    <citation type="submission" date="2013-12" db="EMBL/GenBank/DDBJ databases">
        <title>The Genome Sequence of Aphanomyces invadans NJM9701.</title>
        <authorList>
            <consortium name="The Broad Institute Genomics Platform"/>
            <person name="Russ C."/>
            <person name="Tyler B."/>
            <person name="van West P."/>
            <person name="Dieguez-Uribeondo J."/>
            <person name="Young S.K."/>
            <person name="Zeng Q."/>
            <person name="Gargeya S."/>
            <person name="Fitzgerald M."/>
            <person name="Abouelleil A."/>
            <person name="Alvarado L."/>
            <person name="Chapman S.B."/>
            <person name="Gainer-Dewar J."/>
            <person name="Goldberg J."/>
            <person name="Griggs A."/>
            <person name="Gujja S."/>
            <person name="Hansen M."/>
            <person name="Howarth C."/>
            <person name="Imamovic A."/>
            <person name="Ireland A."/>
            <person name="Larimer J."/>
            <person name="McCowan C."/>
            <person name="Murphy C."/>
            <person name="Pearson M."/>
            <person name="Poon T.W."/>
            <person name="Priest M."/>
            <person name="Roberts A."/>
            <person name="Saif S."/>
            <person name="Shea T."/>
            <person name="Sykes S."/>
            <person name="Wortman J."/>
            <person name="Nusbaum C."/>
            <person name="Birren B."/>
        </authorList>
    </citation>
    <scope>NUCLEOTIDE SEQUENCE [LARGE SCALE GENOMIC DNA]</scope>
    <source>
        <strain evidence="2">NJM9701</strain>
    </source>
</reference>
<evidence type="ECO:0000313" key="2">
    <source>
        <dbReference type="EMBL" id="ETV95095.1"/>
    </source>
</evidence>
<protein>
    <recommendedName>
        <fullName evidence="1">CHK kinase-like domain-containing protein</fullName>
    </recommendedName>
</protein>
<dbReference type="InterPro" id="IPR002575">
    <property type="entry name" value="Aminoglycoside_PTrfase"/>
</dbReference>
<feature type="domain" description="CHK kinase-like" evidence="1">
    <location>
        <begin position="115"/>
        <end position="274"/>
    </location>
</feature>
<gene>
    <name evidence="2" type="ORF">H310_11378</name>
</gene>
<dbReference type="InterPro" id="IPR011009">
    <property type="entry name" value="Kinase-like_dom_sf"/>
</dbReference>
<dbReference type="RefSeq" id="XP_008876268.1">
    <property type="nucleotide sequence ID" value="XM_008878046.1"/>
</dbReference>
<organism evidence="2">
    <name type="scientific">Aphanomyces invadans</name>
    <dbReference type="NCBI Taxonomy" id="157072"/>
    <lineage>
        <taxon>Eukaryota</taxon>
        <taxon>Sar</taxon>
        <taxon>Stramenopiles</taxon>
        <taxon>Oomycota</taxon>
        <taxon>Saprolegniomycetes</taxon>
        <taxon>Saprolegniales</taxon>
        <taxon>Verrucalvaceae</taxon>
        <taxon>Aphanomyces</taxon>
    </lineage>
</organism>
<proteinExistence type="predicted"/>
<accession>A0A024TLQ2</accession>
<dbReference type="STRING" id="157072.A0A024TLQ2"/>
<dbReference type="PANTHER" id="PTHR11012:SF30">
    <property type="entry name" value="PROTEIN KINASE-LIKE DOMAIN-CONTAINING"/>
    <property type="match status" value="1"/>
</dbReference>
<dbReference type="SUPFAM" id="SSF56112">
    <property type="entry name" value="Protein kinase-like (PK-like)"/>
    <property type="match status" value="1"/>
</dbReference>
<dbReference type="PANTHER" id="PTHR11012">
    <property type="entry name" value="PROTEIN KINASE-LIKE DOMAIN-CONTAINING"/>
    <property type="match status" value="1"/>
</dbReference>
<dbReference type="Pfam" id="PF01636">
    <property type="entry name" value="APH"/>
    <property type="match status" value="1"/>
</dbReference>
<sequence>MGRKHPACSTANASNLVADTVTDAFPDDSVVGKTELCSLWAGYGSIYRVRLSSGVSVIVKHISPPQNDTLSVSNARKVRSYQVEGYFYGHLSAASTLPRLPRTHAVVCEDGSFCFVLEDLSVDFPKTFHSLGGPTLRAALSWLARFHAAFWNYSDDGVADNGGYWYLATRQEEFEALGNDELSVKLRAQAASIDQRCRDPRFETLLHGDAKSANMLWRDDTTCAWVDFQYVGRGLGAKDVAYLLCSSGGRSEVANYADDLLRWYFDEFEGAMASNGRNSGGYTCDLFRSHFDWCLLDYVRFMAGWGFWGNYDWAIRRTKPLLA</sequence>